<evidence type="ECO:0000256" key="5">
    <source>
        <dbReference type="SAM" id="Phobius"/>
    </source>
</evidence>
<dbReference type="InterPro" id="IPR036259">
    <property type="entry name" value="MFS_trans_sf"/>
</dbReference>
<dbReference type="Pfam" id="PF00854">
    <property type="entry name" value="PTR2"/>
    <property type="match status" value="1"/>
</dbReference>
<organism evidence="6 7">
    <name type="scientific">Aspergillus bertholletiae</name>
    <dbReference type="NCBI Taxonomy" id="1226010"/>
    <lineage>
        <taxon>Eukaryota</taxon>
        <taxon>Fungi</taxon>
        <taxon>Dikarya</taxon>
        <taxon>Ascomycota</taxon>
        <taxon>Pezizomycotina</taxon>
        <taxon>Eurotiomycetes</taxon>
        <taxon>Eurotiomycetidae</taxon>
        <taxon>Eurotiales</taxon>
        <taxon>Aspergillaceae</taxon>
        <taxon>Aspergillus</taxon>
        <taxon>Aspergillus subgen. Circumdati</taxon>
    </lineage>
</organism>
<name>A0A5N7ASF3_9EURO</name>
<evidence type="ECO:0000256" key="1">
    <source>
        <dbReference type="ARBA" id="ARBA00004141"/>
    </source>
</evidence>
<keyword evidence="7" id="KW-1185">Reference proteome</keyword>
<dbReference type="OrthoDB" id="8904098at2759"/>
<dbReference type="InterPro" id="IPR000109">
    <property type="entry name" value="POT_fam"/>
</dbReference>
<feature type="transmembrane region" description="Helical" evidence="5">
    <location>
        <begin position="58"/>
        <end position="79"/>
    </location>
</feature>
<dbReference type="GO" id="GO:0022857">
    <property type="term" value="F:transmembrane transporter activity"/>
    <property type="evidence" value="ECO:0007669"/>
    <property type="project" value="InterPro"/>
</dbReference>
<dbReference type="Gene3D" id="1.20.1250.20">
    <property type="entry name" value="MFS general substrate transporter like domains"/>
    <property type="match status" value="1"/>
</dbReference>
<sequence>MNQITNNLVSQAGQTQLSGIPNDTIQALNPIACVLLGPITQKLLYLGLQYHGVSSGPIAWMAWSFITASASMALAAGLAKLIYTRGPCYEFPTI</sequence>
<dbReference type="EMBL" id="ML736341">
    <property type="protein sequence ID" value="KAE8372782.1"/>
    <property type="molecule type" value="Genomic_DNA"/>
</dbReference>
<accession>A0A5N7ASF3</accession>
<evidence type="ECO:0000256" key="2">
    <source>
        <dbReference type="ARBA" id="ARBA00022692"/>
    </source>
</evidence>
<evidence type="ECO:0000313" key="7">
    <source>
        <dbReference type="Proteomes" id="UP000326198"/>
    </source>
</evidence>
<protein>
    <submittedName>
        <fullName evidence="6">Uncharacterized protein</fullName>
    </submittedName>
</protein>
<keyword evidence="3 5" id="KW-1133">Transmembrane helix</keyword>
<proteinExistence type="predicted"/>
<evidence type="ECO:0000313" key="6">
    <source>
        <dbReference type="EMBL" id="KAE8372782.1"/>
    </source>
</evidence>
<evidence type="ECO:0000256" key="3">
    <source>
        <dbReference type="ARBA" id="ARBA00022989"/>
    </source>
</evidence>
<dbReference type="AlphaFoldDB" id="A0A5N7ASF3"/>
<keyword evidence="2 5" id="KW-0812">Transmembrane</keyword>
<keyword evidence="4 5" id="KW-0472">Membrane</keyword>
<dbReference type="GO" id="GO:0016020">
    <property type="term" value="C:membrane"/>
    <property type="evidence" value="ECO:0007669"/>
    <property type="project" value="UniProtKB-SubCell"/>
</dbReference>
<evidence type="ECO:0000256" key="4">
    <source>
        <dbReference type="ARBA" id="ARBA00023136"/>
    </source>
</evidence>
<gene>
    <name evidence="6" type="ORF">BDV26DRAFT_273377</name>
</gene>
<dbReference type="Proteomes" id="UP000326198">
    <property type="component" value="Unassembled WGS sequence"/>
</dbReference>
<reference evidence="6 7" key="1">
    <citation type="submission" date="2019-04" db="EMBL/GenBank/DDBJ databases">
        <title>Friends and foes A comparative genomics studyof 23 Aspergillus species from section Flavi.</title>
        <authorList>
            <consortium name="DOE Joint Genome Institute"/>
            <person name="Kjaerbolling I."/>
            <person name="Vesth T."/>
            <person name="Frisvad J.C."/>
            <person name="Nybo J.L."/>
            <person name="Theobald S."/>
            <person name="Kildgaard S."/>
            <person name="Isbrandt T."/>
            <person name="Kuo A."/>
            <person name="Sato A."/>
            <person name="Lyhne E.K."/>
            <person name="Kogle M.E."/>
            <person name="Wiebenga A."/>
            <person name="Kun R.S."/>
            <person name="Lubbers R.J."/>
            <person name="Makela M.R."/>
            <person name="Barry K."/>
            <person name="Chovatia M."/>
            <person name="Clum A."/>
            <person name="Daum C."/>
            <person name="Haridas S."/>
            <person name="He G."/>
            <person name="LaButti K."/>
            <person name="Lipzen A."/>
            <person name="Mondo S."/>
            <person name="Riley R."/>
            <person name="Salamov A."/>
            <person name="Simmons B.A."/>
            <person name="Magnuson J.K."/>
            <person name="Henrissat B."/>
            <person name="Mortensen U.H."/>
            <person name="Larsen T.O."/>
            <person name="Devries R.P."/>
            <person name="Grigoriev I.V."/>
            <person name="Machida M."/>
            <person name="Baker S.E."/>
            <person name="Andersen M.R."/>
        </authorList>
    </citation>
    <scope>NUCLEOTIDE SEQUENCE [LARGE SCALE GENOMIC DNA]</scope>
    <source>
        <strain evidence="6 7">IBT 29228</strain>
    </source>
</reference>
<comment type="subcellular location">
    <subcellularLocation>
        <location evidence="1">Membrane</location>
        <topology evidence="1">Multi-pass membrane protein</topology>
    </subcellularLocation>
</comment>